<dbReference type="GO" id="GO:0005975">
    <property type="term" value="P:carbohydrate metabolic process"/>
    <property type="evidence" value="ECO:0007669"/>
    <property type="project" value="InterPro"/>
</dbReference>
<dbReference type="PANTHER" id="PTHR12143">
    <property type="entry name" value="PEPTIDE N-GLYCANASE PNGASE -RELATED"/>
    <property type="match status" value="1"/>
</dbReference>
<evidence type="ECO:0000259" key="5">
    <source>
        <dbReference type="Pfam" id="PF17678"/>
    </source>
</evidence>
<accession>A0A023BTZ3</accession>
<dbReference type="Proteomes" id="UP000023541">
    <property type="component" value="Unassembled WGS sequence"/>
</dbReference>
<dbReference type="EMBL" id="AQRA01000005">
    <property type="protein sequence ID" value="EZH73471.1"/>
    <property type="molecule type" value="Genomic_DNA"/>
</dbReference>
<dbReference type="Gene3D" id="1.20.1610.10">
    <property type="entry name" value="alpha-1,2-mannosidases domains"/>
    <property type="match status" value="1"/>
</dbReference>
<dbReference type="Gene3D" id="1.20.1050.60">
    <property type="entry name" value="alpha-1,2-mannosidase"/>
    <property type="match status" value="1"/>
</dbReference>
<dbReference type="GO" id="GO:0006516">
    <property type="term" value="P:glycoprotein catabolic process"/>
    <property type="evidence" value="ECO:0007669"/>
    <property type="project" value="TreeGrafter"/>
</dbReference>
<dbReference type="InterPro" id="IPR014718">
    <property type="entry name" value="GH-type_carb-bd"/>
</dbReference>
<reference evidence="6 7" key="1">
    <citation type="submission" date="2014-04" db="EMBL/GenBank/DDBJ databases">
        <title>Aquimarina sp. 22II-S11-z7 Genome Sequencing.</title>
        <authorList>
            <person name="Lai Q."/>
        </authorList>
    </citation>
    <scope>NUCLEOTIDE SEQUENCE [LARGE SCALE GENOMIC DNA]</scope>
    <source>
        <strain evidence="6 7">22II-S11-z7</strain>
    </source>
</reference>
<dbReference type="RefSeq" id="WP_081802048.1">
    <property type="nucleotide sequence ID" value="NZ_AQRA01000005.1"/>
</dbReference>
<feature type="domain" description="Glycosyl hydrolase family 92" evidence="4">
    <location>
        <begin position="311"/>
        <end position="767"/>
    </location>
</feature>
<dbReference type="NCBIfam" id="TIGR01180">
    <property type="entry name" value="aman2_put"/>
    <property type="match status" value="1"/>
</dbReference>
<evidence type="ECO:0000256" key="1">
    <source>
        <dbReference type="ARBA" id="ARBA00001913"/>
    </source>
</evidence>
<dbReference type="InterPro" id="IPR041371">
    <property type="entry name" value="GH92_N"/>
</dbReference>
<dbReference type="eggNOG" id="COG3537">
    <property type="taxonomic scope" value="Bacteria"/>
</dbReference>
<dbReference type="Pfam" id="PF07971">
    <property type="entry name" value="Glyco_hydro_92"/>
    <property type="match status" value="1"/>
</dbReference>
<dbReference type="FunFam" id="1.20.1050.60:FF:000001">
    <property type="entry name" value="Putative alpha-1,2-mannosidase"/>
    <property type="match status" value="1"/>
</dbReference>
<gene>
    <name evidence="6" type="ORF">ATO12_16150</name>
</gene>
<dbReference type="GO" id="GO:0005829">
    <property type="term" value="C:cytosol"/>
    <property type="evidence" value="ECO:0007669"/>
    <property type="project" value="TreeGrafter"/>
</dbReference>
<dbReference type="InterPro" id="IPR005887">
    <property type="entry name" value="GH92_a_mannosidase_put"/>
</dbReference>
<sequence>MTRIIFRQTYILKLWVVIPLLFFSCQKEANVEKVKENNAFEKQSVDVTKYVNPFIGTSNFGTTNPGPIAVRGMASVSPFNVAGKQNLPLEKDSRWFSTPYVHENKYLTGFSHVNLSGVGCPELGVILAMPTTGAIETDHSLYGSTYSNEVAEVGYYSNMLDKYTIKVETTATTRTGVSKYTFPKGESNIMLNLGLGLTNEQGGMIKIVSSTEIEGIRAVGSFCYYKPEEAYPVYFVARFSKPADEFGVWKKPKKYKGVEAQWMGYNGKERIKKGYTKEVVGDSIGGYMKYHFEAPTQVEMKVGISYVSIANARENLEKETSGKTFDQIRQETREEWNQYLSKIEVEGGKKEDKIKFYTALYHTLIHPNTLNDVNGEYPKMKTRETLKTEGTRYTVFSLWDTYRNLHQLMSLVYPKQQSDIIKSMLQIYDETGWLPKWELNATETTTMVGDPAGIIIADTYLKGIKDFDIEKAYEAMLKSADQLDNNPLRPGIKDYISKGYLTTKTTNSGSVSTTQEYNITDFAIAQLAKELNKEDDYDRFTRRSLSYRKLFDKEFNLLRPKNDDGTWLAPYNPDTGANFVKNPGFIEGNAWQYTFMVPHDISGLKALMGGDKNFLNQLQKVFDNKQYDMANEPDIAYPFLFNYVKGEEWRTQKTVNTLLEEYYKNGPDGLPGNDDTGTMSAWAIFSMMGMYPVSPAQPIYAFCTPKFDKITIHLNREYYNTDKIVITSNTPEKETFINTILVNEKAHEGYFISHQELINQGRLRFILK</sequence>
<evidence type="ECO:0000256" key="3">
    <source>
        <dbReference type="ARBA" id="ARBA00022837"/>
    </source>
</evidence>
<comment type="caution">
    <text evidence="6">The sequence shown here is derived from an EMBL/GenBank/DDBJ whole genome shotgun (WGS) entry which is preliminary data.</text>
</comment>
<keyword evidence="3" id="KW-0106">Calcium</keyword>
<keyword evidence="7" id="KW-1185">Reference proteome</keyword>
<proteinExistence type="predicted"/>
<dbReference type="SUPFAM" id="SSF48208">
    <property type="entry name" value="Six-hairpin glycosidases"/>
    <property type="match status" value="1"/>
</dbReference>
<dbReference type="InterPro" id="IPR008928">
    <property type="entry name" value="6-hairpin_glycosidase_sf"/>
</dbReference>
<dbReference type="Pfam" id="PF17678">
    <property type="entry name" value="Glyco_hydro_92N"/>
    <property type="match status" value="1"/>
</dbReference>
<dbReference type="GO" id="GO:0030246">
    <property type="term" value="F:carbohydrate binding"/>
    <property type="evidence" value="ECO:0007669"/>
    <property type="project" value="InterPro"/>
</dbReference>
<dbReference type="Gene3D" id="2.70.98.10">
    <property type="match status" value="1"/>
</dbReference>
<protein>
    <submittedName>
        <fullName evidence="6">Alpha-mannosidase</fullName>
    </submittedName>
</protein>
<comment type="cofactor">
    <cofactor evidence="1">
        <name>Ca(2+)</name>
        <dbReference type="ChEBI" id="CHEBI:29108"/>
    </cofactor>
</comment>
<dbReference type="InterPro" id="IPR050883">
    <property type="entry name" value="PNGase"/>
</dbReference>
<dbReference type="GO" id="GO:0000224">
    <property type="term" value="F:peptide-N4-(N-acetyl-beta-glucosaminyl)asparagine amidase activity"/>
    <property type="evidence" value="ECO:0007669"/>
    <property type="project" value="TreeGrafter"/>
</dbReference>
<dbReference type="STRING" id="1317122.ATO12_16150"/>
<comment type="subunit">
    <text evidence="2">Monomer.</text>
</comment>
<evidence type="ECO:0000256" key="2">
    <source>
        <dbReference type="ARBA" id="ARBA00011245"/>
    </source>
</evidence>
<name>A0A023BTZ3_9FLAO</name>
<dbReference type="PANTHER" id="PTHR12143:SF39">
    <property type="entry name" value="SECRETED PROTEIN"/>
    <property type="match status" value="1"/>
</dbReference>
<dbReference type="AlphaFoldDB" id="A0A023BTZ3"/>
<dbReference type="PROSITE" id="PS51257">
    <property type="entry name" value="PROKAR_LIPOPROTEIN"/>
    <property type="match status" value="1"/>
</dbReference>
<organism evidence="6 7">
    <name type="scientific">Aquimarina atlantica</name>
    <dbReference type="NCBI Taxonomy" id="1317122"/>
    <lineage>
        <taxon>Bacteria</taxon>
        <taxon>Pseudomonadati</taxon>
        <taxon>Bacteroidota</taxon>
        <taxon>Flavobacteriia</taxon>
        <taxon>Flavobacteriales</taxon>
        <taxon>Flavobacteriaceae</taxon>
        <taxon>Aquimarina</taxon>
    </lineage>
</organism>
<dbReference type="Gene3D" id="3.30.2080.10">
    <property type="entry name" value="GH92 mannosidase domain"/>
    <property type="match status" value="1"/>
</dbReference>
<dbReference type="OrthoDB" id="9804511at2"/>
<feature type="domain" description="Glycosyl hydrolase family 92 N-terminal" evidence="5">
    <location>
        <begin position="50"/>
        <end position="305"/>
    </location>
</feature>
<evidence type="ECO:0000313" key="7">
    <source>
        <dbReference type="Proteomes" id="UP000023541"/>
    </source>
</evidence>
<dbReference type="InterPro" id="IPR012939">
    <property type="entry name" value="Glyco_hydro_92"/>
</dbReference>
<evidence type="ECO:0000259" key="4">
    <source>
        <dbReference type="Pfam" id="PF07971"/>
    </source>
</evidence>
<evidence type="ECO:0000313" key="6">
    <source>
        <dbReference type="EMBL" id="EZH73471.1"/>
    </source>
</evidence>